<evidence type="ECO:0000313" key="3">
    <source>
        <dbReference type="Proteomes" id="UP001189429"/>
    </source>
</evidence>
<protein>
    <submittedName>
        <fullName evidence="2">Uncharacterized protein</fullName>
    </submittedName>
</protein>
<keyword evidence="3" id="KW-1185">Reference proteome</keyword>
<dbReference type="Proteomes" id="UP001189429">
    <property type="component" value="Unassembled WGS sequence"/>
</dbReference>
<accession>A0ABN9VY57</accession>
<reference evidence="2" key="1">
    <citation type="submission" date="2023-10" db="EMBL/GenBank/DDBJ databases">
        <authorList>
            <person name="Chen Y."/>
            <person name="Shah S."/>
            <person name="Dougan E. K."/>
            <person name="Thang M."/>
            <person name="Chan C."/>
        </authorList>
    </citation>
    <scope>NUCLEOTIDE SEQUENCE [LARGE SCALE GENOMIC DNA]</scope>
</reference>
<comment type="caution">
    <text evidence="2">The sequence shown here is derived from an EMBL/GenBank/DDBJ whole genome shotgun (WGS) entry which is preliminary data.</text>
</comment>
<evidence type="ECO:0000256" key="1">
    <source>
        <dbReference type="SAM" id="MobiDB-lite"/>
    </source>
</evidence>
<feature type="region of interest" description="Disordered" evidence="1">
    <location>
        <begin position="206"/>
        <end position="308"/>
    </location>
</feature>
<feature type="compositionally biased region" description="Basic residues" evidence="1">
    <location>
        <begin position="286"/>
        <end position="298"/>
    </location>
</feature>
<sequence>MPLKHRAEVQDWNSGGAVGRPRAAISYFVDDATDKVSSATDKVSRATDKVSDATDEASIATDKVSDATGEIGIETHRVYNYLSEDINIIHFKGSTAVDQAGLNINAAGKSYLWLQGRDSSAKRIDDIKLEIDGDLRRYNPFKAIMARLAKQSLAQNNPEQCEGYWIDSDDENYWEYYGYYDDYGQWHDYDDEDDWWDYSHDQEYDDNGYSPPALNSDEAHKGSGKGKKNNPGNRSKCVSRRHKTEDCPAGSKKKTNNKGDNNGKGKGRSDSNSGNNGENNGTGKYRSGKCRGKSKGRGKGSIEDEAKVRVRRARVTTASTRNMITTMNGTALMAVGIQKELRIIRTRRGQP</sequence>
<feature type="compositionally biased region" description="Low complexity" evidence="1">
    <location>
        <begin position="270"/>
        <end position="285"/>
    </location>
</feature>
<gene>
    <name evidence="2" type="ORF">PCOR1329_LOCUS62299</name>
</gene>
<organism evidence="2 3">
    <name type="scientific">Prorocentrum cordatum</name>
    <dbReference type="NCBI Taxonomy" id="2364126"/>
    <lineage>
        <taxon>Eukaryota</taxon>
        <taxon>Sar</taxon>
        <taxon>Alveolata</taxon>
        <taxon>Dinophyceae</taxon>
        <taxon>Prorocentrales</taxon>
        <taxon>Prorocentraceae</taxon>
        <taxon>Prorocentrum</taxon>
    </lineage>
</organism>
<dbReference type="EMBL" id="CAUYUJ010017862">
    <property type="protein sequence ID" value="CAK0878584.1"/>
    <property type="molecule type" value="Genomic_DNA"/>
</dbReference>
<proteinExistence type="predicted"/>
<name>A0ABN9VY57_9DINO</name>
<evidence type="ECO:0000313" key="2">
    <source>
        <dbReference type="EMBL" id="CAK0878584.1"/>
    </source>
</evidence>